<gene>
    <name evidence="1" type="ORF">EI546_01440</name>
</gene>
<dbReference type="InterPro" id="IPR024992">
    <property type="entry name" value="DUF3891"/>
</dbReference>
<accession>A0A410FZL4</accession>
<dbReference type="OrthoDB" id="872894at2"/>
<evidence type="ECO:0000313" key="1">
    <source>
        <dbReference type="EMBL" id="QAA80472.1"/>
    </source>
</evidence>
<dbReference type="KEGG" id="aev:EI546_01440"/>
<proteinExistence type="predicted"/>
<evidence type="ECO:0000313" key="2">
    <source>
        <dbReference type="Proteomes" id="UP000285517"/>
    </source>
</evidence>
<sequence>MIVREENEKYILTRQNDHAHLSGEIARHFEHFFLADPHFKDCLFAIYEHDRSWILPDALPEWNAITERPYDFIDYPIEEKLNYYRLGLAETEEMNPYAGLLCSMHYTSFIKKETADPLSLEFLQAENKRQNRLRTSLELSDGNLLHKQFQLLQLCDNISLYLCLNRPGTNKDEEHYFFRKGFKNSSGFSPNGKKDLIAYWPERDRINIEPYPFKDPFEVSIDQKYLLKQEIRKNGLKKAFLQAEAKTLSIQISKG</sequence>
<dbReference type="Proteomes" id="UP000285517">
    <property type="component" value="Chromosome"/>
</dbReference>
<name>A0A410FZL4_9FLAO</name>
<reference evidence="1 2" key="1">
    <citation type="submission" date="2019-01" db="EMBL/GenBank/DDBJ databases">
        <title>Complete genome sequencing of Aequorivita sp. H23M31.</title>
        <authorList>
            <person name="Bae J.-W."/>
        </authorList>
    </citation>
    <scope>NUCLEOTIDE SEQUENCE [LARGE SCALE GENOMIC DNA]</scope>
    <source>
        <strain evidence="1 2">H23M31</strain>
    </source>
</reference>
<keyword evidence="2" id="KW-1185">Reference proteome</keyword>
<dbReference type="Pfam" id="PF13030">
    <property type="entry name" value="DUF3891"/>
    <property type="match status" value="1"/>
</dbReference>
<protein>
    <submittedName>
        <fullName evidence="1">DUF3891 family protein</fullName>
    </submittedName>
</protein>
<dbReference type="RefSeq" id="WP_128248872.1">
    <property type="nucleotide sequence ID" value="NZ_CP034951.1"/>
</dbReference>
<organism evidence="1 2">
    <name type="scientific">Aequorivita ciconiae</name>
    <dbReference type="NCBI Taxonomy" id="2494375"/>
    <lineage>
        <taxon>Bacteria</taxon>
        <taxon>Pseudomonadati</taxon>
        <taxon>Bacteroidota</taxon>
        <taxon>Flavobacteriia</taxon>
        <taxon>Flavobacteriales</taxon>
        <taxon>Flavobacteriaceae</taxon>
        <taxon>Aequorivita</taxon>
    </lineage>
</organism>
<dbReference type="EMBL" id="CP034951">
    <property type="protein sequence ID" value="QAA80472.1"/>
    <property type="molecule type" value="Genomic_DNA"/>
</dbReference>
<dbReference type="AlphaFoldDB" id="A0A410FZL4"/>